<name>A0A0C6P9H3_BORBO</name>
<dbReference type="PANTHER" id="PTHR43408">
    <property type="entry name" value="FMN REDUCTASE (NADPH)"/>
    <property type="match status" value="1"/>
</dbReference>
<keyword evidence="4" id="KW-0560">Oxidoreductase</keyword>
<evidence type="ECO:0000256" key="2">
    <source>
        <dbReference type="ARBA" id="ARBA00022630"/>
    </source>
</evidence>
<keyword evidence="2" id="KW-0285">Flavoprotein</keyword>
<accession>A0A0C6P9H3</accession>
<dbReference type="InterPro" id="IPR020048">
    <property type="entry name" value="NADPH-dep_FMN_reduc_SsuE"/>
</dbReference>
<feature type="domain" description="NADPH-dependent FMN reductase-like" evidence="5">
    <location>
        <begin position="5"/>
        <end position="143"/>
    </location>
</feature>
<dbReference type="InterPro" id="IPR029039">
    <property type="entry name" value="Flavoprotein-like_sf"/>
</dbReference>
<evidence type="ECO:0000313" key="7">
    <source>
        <dbReference type="Proteomes" id="UP000007564"/>
    </source>
</evidence>
<evidence type="ECO:0000256" key="3">
    <source>
        <dbReference type="ARBA" id="ARBA00022643"/>
    </source>
</evidence>
<evidence type="ECO:0000313" key="6">
    <source>
        <dbReference type="EMBL" id="CCJ54714.1"/>
    </source>
</evidence>
<comment type="similarity">
    <text evidence="1">Belongs to the SsuE family.</text>
</comment>
<protein>
    <submittedName>
        <fullName evidence="6">NADPH-dependent FMN reductase</fullName>
    </submittedName>
</protein>
<gene>
    <name evidence="6" type="ORF">BN112_2797</name>
</gene>
<evidence type="ECO:0000256" key="4">
    <source>
        <dbReference type="ARBA" id="ARBA00023002"/>
    </source>
</evidence>
<proteinExistence type="inferred from homology"/>
<sequence length="202" mass="21293">MIDARIVAISASPSPTSKTALFVDHVLAQLGPRGQQARHIRVRDIDPRALLAGDFGNAALREAAALIEQADAVIVATPVFKASYSGLLKAFLDVLPQFALAGKSVLPLATGGSVAHVLSVDYALRPVLQSMGARHVIQGFFLAEGDVLAAPAPFRIHETADEKLAEVLHHFRCVLDAPVADTLLGHPRPNRSPGTAAQFGCA</sequence>
<dbReference type="Gene3D" id="3.40.50.360">
    <property type="match status" value="1"/>
</dbReference>
<dbReference type="HOGENOM" id="CLU_055322_3_0_4"/>
<dbReference type="Pfam" id="PF03358">
    <property type="entry name" value="FMN_red"/>
    <property type="match status" value="1"/>
</dbReference>
<dbReference type="Proteomes" id="UP000007564">
    <property type="component" value="Chromosome"/>
</dbReference>
<dbReference type="InterPro" id="IPR005025">
    <property type="entry name" value="FMN_Rdtase-like_dom"/>
</dbReference>
<dbReference type="PANTHER" id="PTHR43408:SF1">
    <property type="entry name" value="FMN REDUCTASE (NADPH)"/>
    <property type="match status" value="1"/>
</dbReference>
<evidence type="ECO:0000259" key="5">
    <source>
        <dbReference type="Pfam" id="PF03358"/>
    </source>
</evidence>
<dbReference type="GO" id="GO:0046306">
    <property type="term" value="P:alkanesulfonate catabolic process"/>
    <property type="evidence" value="ECO:0007669"/>
    <property type="project" value="InterPro"/>
</dbReference>
<organism evidence="6 7">
    <name type="scientific">Bordetella bronchiseptica 253</name>
    <dbReference type="NCBI Taxonomy" id="568707"/>
    <lineage>
        <taxon>Bacteria</taxon>
        <taxon>Pseudomonadati</taxon>
        <taxon>Pseudomonadota</taxon>
        <taxon>Betaproteobacteria</taxon>
        <taxon>Burkholderiales</taxon>
        <taxon>Alcaligenaceae</taxon>
        <taxon>Bordetella</taxon>
    </lineage>
</organism>
<dbReference type="InterPro" id="IPR051814">
    <property type="entry name" value="NAD(P)H-dep_FMN_reductase"/>
</dbReference>
<reference evidence="6 7" key="1">
    <citation type="journal article" date="2012" name="BMC Genomics">
        <title>Comparative genomics of the classical Bordetella subspecies: the evolution and exchange of virulence-associated diversity amongst closely related pathogens.</title>
        <authorList>
            <person name="Park J."/>
            <person name="Zhang Y."/>
            <person name="Buboltz A.M."/>
            <person name="Zhang X."/>
            <person name="Schuster S.C."/>
            <person name="Ahuja U."/>
            <person name="Liu M."/>
            <person name="Miller J.F."/>
            <person name="Sebaihia M."/>
            <person name="Bentley S.D."/>
            <person name="Parkhill J."/>
            <person name="Harvill E.T."/>
        </authorList>
    </citation>
    <scope>NUCLEOTIDE SEQUENCE [LARGE SCALE GENOMIC DNA]</scope>
    <source>
        <strain evidence="6 7">253</strain>
    </source>
</reference>
<dbReference type="AlphaFoldDB" id="A0A0C6P9H3"/>
<keyword evidence="3" id="KW-0288">FMN</keyword>
<dbReference type="NCBIfam" id="TIGR03567">
    <property type="entry name" value="FMN_reduc_SsuE"/>
    <property type="match status" value="1"/>
</dbReference>
<dbReference type="GeneID" id="93202386"/>
<dbReference type="RefSeq" id="WP_003808029.1">
    <property type="nucleotide sequence ID" value="NC_019382.1"/>
</dbReference>
<dbReference type="KEGG" id="bbh:BN112_2797"/>
<dbReference type="OrthoDB" id="1643408at2"/>
<dbReference type="GO" id="GO:0008752">
    <property type="term" value="F:FMN reductase [NAD(P)H] activity"/>
    <property type="evidence" value="ECO:0007669"/>
    <property type="project" value="InterPro"/>
</dbReference>
<evidence type="ECO:0000256" key="1">
    <source>
        <dbReference type="ARBA" id="ARBA00005990"/>
    </source>
</evidence>
<dbReference type="EMBL" id="HE965806">
    <property type="protein sequence ID" value="CCJ54714.1"/>
    <property type="molecule type" value="Genomic_DNA"/>
</dbReference>
<dbReference type="SUPFAM" id="SSF52218">
    <property type="entry name" value="Flavoproteins"/>
    <property type="match status" value="1"/>
</dbReference>